<comment type="caution">
    <text evidence="2">The sequence shown here is derived from an EMBL/GenBank/DDBJ whole genome shotgun (WGS) entry which is preliminary data.</text>
</comment>
<reference evidence="2 3" key="1">
    <citation type="submission" date="2019-02" db="EMBL/GenBank/DDBJ databases">
        <title>Genome sequencing of the rare red list fungi Phlebia centrifuga.</title>
        <authorList>
            <person name="Buettner E."/>
            <person name="Kellner H."/>
        </authorList>
    </citation>
    <scope>NUCLEOTIDE SEQUENCE [LARGE SCALE GENOMIC DNA]</scope>
    <source>
        <strain evidence="2 3">DSM 108282</strain>
    </source>
</reference>
<name>A0A4S4KJ39_9APHY</name>
<proteinExistence type="predicted"/>
<dbReference type="AlphaFoldDB" id="A0A4S4KJ39"/>
<accession>A0A4S4KJ39</accession>
<protein>
    <submittedName>
        <fullName evidence="2">Uncharacterized protein</fullName>
    </submittedName>
</protein>
<feature type="compositionally biased region" description="Low complexity" evidence="1">
    <location>
        <begin position="136"/>
        <end position="154"/>
    </location>
</feature>
<feature type="region of interest" description="Disordered" evidence="1">
    <location>
        <begin position="48"/>
        <end position="89"/>
    </location>
</feature>
<dbReference type="Proteomes" id="UP000309038">
    <property type="component" value="Unassembled WGS sequence"/>
</dbReference>
<feature type="region of interest" description="Disordered" evidence="1">
    <location>
        <begin position="134"/>
        <end position="159"/>
    </location>
</feature>
<gene>
    <name evidence="2" type="ORF">EW026_g4374</name>
</gene>
<evidence type="ECO:0000256" key="1">
    <source>
        <dbReference type="SAM" id="MobiDB-lite"/>
    </source>
</evidence>
<evidence type="ECO:0000313" key="2">
    <source>
        <dbReference type="EMBL" id="THG97677.1"/>
    </source>
</evidence>
<dbReference type="EMBL" id="SGPJ01000155">
    <property type="protein sequence ID" value="THG97677.1"/>
    <property type="molecule type" value="Genomic_DNA"/>
</dbReference>
<keyword evidence="3" id="KW-1185">Reference proteome</keyword>
<sequence length="183" mass="19874">MPGPAVYVVVAALGTVAAVLAFKEFVYDPHIAPQFDAWSNAIVEHRRRNRARRRGPVAVPSMSEASNPSPPRTGAVPDKKGSDDDDSMSIELEDLVAKEVAEWKSPNAQGTLRHRKTKSSNVLDESNVFVPYDPISPTLTDSSAPSSPSAGPSRPTDHKLIYTTRRTQPLTKGTCLLHPSILH</sequence>
<evidence type="ECO:0000313" key="3">
    <source>
        <dbReference type="Proteomes" id="UP000309038"/>
    </source>
</evidence>
<organism evidence="2 3">
    <name type="scientific">Hermanssonia centrifuga</name>
    <dbReference type="NCBI Taxonomy" id="98765"/>
    <lineage>
        <taxon>Eukaryota</taxon>
        <taxon>Fungi</taxon>
        <taxon>Dikarya</taxon>
        <taxon>Basidiomycota</taxon>
        <taxon>Agaricomycotina</taxon>
        <taxon>Agaricomycetes</taxon>
        <taxon>Polyporales</taxon>
        <taxon>Meruliaceae</taxon>
        <taxon>Hermanssonia</taxon>
    </lineage>
</organism>